<name>A0ABV8B1K2_9BACI</name>
<dbReference type="Proteomes" id="UP001595752">
    <property type="component" value="Unassembled WGS sequence"/>
</dbReference>
<organism evidence="1 2">
    <name type="scientific">Bacillus songklensis</name>
    <dbReference type="NCBI Taxonomy" id="1069116"/>
    <lineage>
        <taxon>Bacteria</taxon>
        <taxon>Bacillati</taxon>
        <taxon>Bacillota</taxon>
        <taxon>Bacilli</taxon>
        <taxon>Bacillales</taxon>
        <taxon>Bacillaceae</taxon>
        <taxon>Bacillus</taxon>
    </lineage>
</organism>
<evidence type="ECO:0000313" key="1">
    <source>
        <dbReference type="EMBL" id="MFC3884147.1"/>
    </source>
</evidence>
<proteinExistence type="predicted"/>
<dbReference type="EMBL" id="JBHRZT010000052">
    <property type="protein sequence ID" value="MFC3884147.1"/>
    <property type="molecule type" value="Genomic_DNA"/>
</dbReference>
<reference evidence="2" key="1">
    <citation type="journal article" date="2019" name="Int. J. Syst. Evol. Microbiol.">
        <title>The Global Catalogue of Microorganisms (GCM) 10K type strain sequencing project: providing services to taxonomists for standard genome sequencing and annotation.</title>
        <authorList>
            <consortium name="The Broad Institute Genomics Platform"/>
            <consortium name="The Broad Institute Genome Sequencing Center for Infectious Disease"/>
            <person name="Wu L."/>
            <person name="Ma J."/>
        </authorList>
    </citation>
    <scope>NUCLEOTIDE SEQUENCE [LARGE SCALE GENOMIC DNA]</scope>
    <source>
        <strain evidence="2">CCUG 61889</strain>
    </source>
</reference>
<dbReference type="RefSeq" id="WP_377915327.1">
    <property type="nucleotide sequence ID" value="NZ_JBHRZT010000052.1"/>
</dbReference>
<sequence length="57" mass="6562">MKEKKGEPLFQSGNLAKNELKGYYGLDPETSLQSVHFATTENAYLNEHYQEDPKENE</sequence>
<accession>A0ABV8B1K2</accession>
<comment type="caution">
    <text evidence="1">The sequence shown here is derived from an EMBL/GenBank/DDBJ whole genome shotgun (WGS) entry which is preliminary data.</text>
</comment>
<gene>
    <name evidence="1" type="ORF">ACFOU2_11850</name>
</gene>
<keyword evidence="2" id="KW-1185">Reference proteome</keyword>
<protein>
    <submittedName>
        <fullName evidence="1">Uncharacterized protein</fullName>
    </submittedName>
</protein>
<evidence type="ECO:0000313" key="2">
    <source>
        <dbReference type="Proteomes" id="UP001595752"/>
    </source>
</evidence>